<organism evidence="2 3">
    <name type="scientific">Actinoplanes cyaneus</name>
    <dbReference type="NCBI Taxonomy" id="52696"/>
    <lineage>
        <taxon>Bacteria</taxon>
        <taxon>Bacillati</taxon>
        <taxon>Actinomycetota</taxon>
        <taxon>Actinomycetes</taxon>
        <taxon>Micromonosporales</taxon>
        <taxon>Micromonosporaceae</taxon>
        <taxon>Actinoplanes</taxon>
    </lineage>
</organism>
<dbReference type="Proteomes" id="UP000619479">
    <property type="component" value="Unassembled WGS sequence"/>
</dbReference>
<evidence type="ECO:0000313" key="3">
    <source>
        <dbReference type="Proteomes" id="UP000619479"/>
    </source>
</evidence>
<feature type="domain" description="SnoaL-like" evidence="1">
    <location>
        <begin position="15"/>
        <end position="104"/>
    </location>
</feature>
<evidence type="ECO:0000313" key="2">
    <source>
        <dbReference type="EMBL" id="GID69511.1"/>
    </source>
</evidence>
<gene>
    <name evidence="2" type="ORF">Acy02nite_73920</name>
</gene>
<name>A0A919IQT6_9ACTN</name>
<comment type="caution">
    <text evidence="2">The sequence shown here is derived from an EMBL/GenBank/DDBJ whole genome shotgun (WGS) entry which is preliminary data.</text>
</comment>
<dbReference type="SUPFAM" id="SSF54427">
    <property type="entry name" value="NTF2-like"/>
    <property type="match status" value="1"/>
</dbReference>
<dbReference type="EMBL" id="BOMH01000062">
    <property type="protein sequence ID" value="GID69511.1"/>
    <property type="molecule type" value="Genomic_DNA"/>
</dbReference>
<dbReference type="AlphaFoldDB" id="A0A919IQT6"/>
<dbReference type="Pfam" id="PF12680">
    <property type="entry name" value="SnoaL_2"/>
    <property type="match status" value="1"/>
</dbReference>
<sequence length="117" mass="13009">MRSMTIKDIFLDAFGRFAAGDVEVLREVIRDDFVNHDPATPRDKDGFIDATINGPIASSTLDLRRVIADDQFVVAHFLLTPQEGGQGEAVVDIWRFEGDLIVEHWDVSQPATAPDQV</sequence>
<dbReference type="InterPro" id="IPR037401">
    <property type="entry name" value="SnoaL-like"/>
</dbReference>
<evidence type="ECO:0000259" key="1">
    <source>
        <dbReference type="Pfam" id="PF12680"/>
    </source>
</evidence>
<dbReference type="Gene3D" id="3.10.450.50">
    <property type="match status" value="1"/>
</dbReference>
<accession>A0A919IQT6</accession>
<protein>
    <recommendedName>
        <fullName evidence="1">SnoaL-like domain-containing protein</fullName>
    </recommendedName>
</protein>
<reference evidence="2" key="1">
    <citation type="submission" date="2021-01" db="EMBL/GenBank/DDBJ databases">
        <title>Whole genome shotgun sequence of Actinoplanes cyaneus NBRC 14990.</title>
        <authorList>
            <person name="Komaki H."/>
            <person name="Tamura T."/>
        </authorList>
    </citation>
    <scope>NUCLEOTIDE SEQUENCE</scope>
    <source>
        <strain evidence="2">NBRC 14990</strain>
    </source>
</reference>
<proteinExistence type="predicted"/>
<keyword evidence="3" id="KW-1185">Reference proteome</keyword>
<dbReference type="InterPro" id="IPR032710">
    <property type="entry name" value="NTF2-like_dom_sf"/>
</dbReference>